<keyword evidence="1" id="KW-0472">Membrane</keyword>
<accession>A0A2S9PYK5</accession>
<reference evidence="2 3" key="1">
    <citation type="submission" date="2018-03" db="EMBL/GenBank/DDBJ databases">
        <title>Novel Streptomyces sp. from soil.</title>
        <authorList>
            <person name="Tan G.Y.A."/>
            <person name="Lee Z.Y."/>
        </authorList>
    </citation>
    <scope>NUCLEOTIDE SEQUENCE [LARGE SCALE GENOMIC DNA]</scope>
    <source>
        <strain evidence="2 3">ST5x</strain>
    </source>
</reference>
<comment type="caution">
    <text evidence="2">The sequence shown here is derived from an EMBL/GenBank/DDBJ whole genome shotgun (WGS) entry which is preliminary data.</text>
</comment>
<keyword evidence="1" id="KW-0812">Transmembrane</keyword>
<proteinExistence type="predicted"/>
<organism evidence="2 3">
    <name type="scientific">Streptomyces solincola</name>
    <dbReference type="NCBI Taxonomy" id="2100817"/>
    <lineage>
        <taxon>Bacteria</taxon>
        <taxon>Bacillati</taxon>
        <taxon>Actinomycetota</taxon>
        <taxon>Actinomycetes</taxon>
        <taxon>Kitasatosporales</taxon>
        <taxon>Streptomycetaceae</taxon>
        <taxon>Streptomyces</taxon>
    </lineage>
</organism>
<dbReference type="Proteomes" id="UP000239322">
    <property type="component" value="Unassembled WGS sequence"/>
</dbReference>
<sequence length="74" mass="7723">MVLAVAVAVPVVGTAGLWAGPMGQLMAAAGGPLMLAVLCLLLFGAFALCALTALWAVDRVMGALRRPRRRHPER</sequence>
<keyword evidence="3" id="KW-1185">Reference proteome</keyword>
<evidence type="ECO:0000313" key="3">
    <source>
        <dbReference type="Proteomes" id="UP000239322"/>
    </source>
</evidence>
<evidence type="ECO:0000256" key="1">
    <source>
        <dbReference type="SAM" id="Phobius"/>
    </source>
</evidence>
<gene>
    <name evidence="2" type="ORF">C6N75_09295</name>
</gene>
<dbReference type="AlphaFoldDB" id="A0A2S9PYK5"/>
<feature type="transmembrane region" description="Helical" evidence="1">
    <location>
        <begin position="35"/>
        <end position="57"/>
    </location>
</feature>
<keyword evidence="1" id="KW-1133">Transmembrane helix</keyword>
<evidence type="ECO:0000313" key="2">
    <source>
        <dbReference type="EMBL" id="PRH79495.1"/>
    </source>
</evidence>
<protein>
    <submittedName>
        <fullName evidence="2">Uncharacterized protein</fullName>
    </submittedName>
</protein>
<dbReference type="EMBL" id="PVLV01000115">
    <property type="protein sequence ID" value="PRH79495.1"/>
    <property type="molecule type" value="Genomic_DNA"/>
</dbReference>
<name>A0A2S9PYK5_9ACTN</name>